<feature type="region of interest" description="Disordered" evidence="6">
    <location>
        <begin position="1"/>
        <end position="20"/>
    </location>
</feature>
<dbReference type="RefSeq" id="XP_024342431.1">
    <property type="nucleotide sequence ID" value="XM_024480512.1"/>
</dbReference>
<dbReference type="EMBL" id="KZ110593">
    <property type="protein sequence ID" value="OSX65637.1"/>
    <property type="molecule type" value="Genomic_DNA"/>
</dbReference>
<feature type="domain" description="Aminotransferase class I/classII large" evidence="7">
    <location>
        <begin position="39"/>
        <end position="399"/>
    </location>
</feature>
<dbReference type="PANTHER" id="PTHR46383">
    <property type="entry name" value="ASPARTATE AMINOTRANSFERASE"/>
    <property type="match status" value="1"/>
</dbReference>
<evidence type="ECO:0000256" key="5">
    <source>
        <dbReference type="ARBA" id="ARBA00022898"/>
    </source>
</evidence>
<proteinExistence type="inferred from homology"/>
<dbReference type="GO" id="GO:0030170">
    <property type="term" value="F:pyridoxal phosphate binding"/>
    <property type="evidence" value="ECO:0007669"/>
    <property type="project" value="InterPro"/>
</dbReference>
<keyword evidence="4" id="KW-0808">Transferase</keyword>
<evidence type="ECO:0000259" key="7">
    <source>
        <dbReference type="Pfam" id="PF00155"/>
    </source>
</evidence>
<protein>
    <recommendedName>
        <fullName evidence="7">Aminotransferase class I/classII large domain-containing protein</fullName>
    </recommendedName>
</protein>
<dbReference type="GeneID" id="36325462"/>
<evidence type="ECO:0000313" key="9">
    <source>
        <dbReference type="Proteomes" id="UP000194127"/>
    </source>
</evidence>
<evidence type="ECO:0000256" key="6">
    <source>
        <dbReference type="SAM" id="MobiDB-lite"/>
    </source>
</evidence>
<reference evidence="8 9" key="1">
    <citation type="submission" date="2017-04" db="EMBL/GenBank/DDBJ databases">
        <title>Genome Sequence of the Model Brown-Rot Fungus Postia placenta SB12.</title>
        <authorList>
            <consortium name="DOE Joint Genome Institute"/>
            <person name="Gaskell J."/>
            <person name="Kersten P."/>
            <person name="Larrondo L.F."/>
            <person name="Canessa P."/>
            <person name="Martinez D."/>
            <person name="Hibbett D."/>
            <person name="Schmoll M."/>
            <person name="Kubicek C.P."/>
            <person name="Martinez A.T."/>
            <person name="Yadav J."/>
            <person name="Master E."/>
            <person name="Magnuson J.K."/>
            <person name="James T."/>
            <person name="Yaver D."/>
            <person name="Berka R."/>
            <person name="Labutti K."/>
            <person name="Lipzen A."/>
            <person name="Aerts A."/>
            <person name="Barry K."/>
            <person name="Henrissat B."/>
            <person name="Blanchette R."/>
            <person name="Grigoriev I."/>
            <person name="Cullen D."/>
        </authorList>
    </citation>
    <scope>NUCLEOTIDE SEQUENCE [LARGE SCALE GENOMIC DNA]</scope>
    <source>
        <strain evidence="8 9">MAD-698-R-SB12</strain>
    </source>
</reference>
<keyword evidence="3" id="KW-0032">Aminotransferase</keyword>
<organism evidence="8 9">
    <name type="scientific">Postia placenta MAD-698-R-SB12</name>
    <dbReference type="NCBI Taxonomy" id="670580"/>
    <lineage>
        <taxon>Eukaryota</taxon>
        <taxon>Fungi</taxon>
        <taxon>Dikarya</taxon>
        <taxon>Basidiomycota</taxon>
        <taxon>Agaricomycotina</taxon>
        <taxon>Agaricomycetes</taxon>
        <taxon>Polyporales</taxon>
        <taxon>Adustoporiaceae</taxon>
        <taxon>Rhodonia</taxon>
    </lineage>
</organism>
<sequence>MTSSLGFRLSRGIENTNRPPIPQAHKWAEAYVPTPARPLLDMSQGVPGIPPPQEVLNALGAAASDPSKCGYVPNVGELTLRKAIVEEMKYRYGEDTDVTPDDIAVTAGCNLAFVTIAMTLGDAGDEMILPIPWYFNHEMTLTTLNMKTVILPTLPEDGFMPSPERCEALITPKTKAIVLVTPNNPTGAVYPPSLISAFAELACKHNIALVIDETYRDFITTGPPHSLFSPSPAWSWRTTFIHLYSFSKSYCIPGHRMGLICASPALIPHINAALDSIQICAPRPPQVALAPLLPSLRPFVRATADAVAHRHTLFAQCLPPRWHIGSHGGYYAFVRHPFVRVHANEVCGRLAAERGVVSLPSGFFGPTQEPQSGEPPERWIRFSVANVSDEKIKLVCERLRESEEVFGWEVGP</sequence>
<evidence type="ECO:0000256" key="1">
    <source>
        <dbReference type="ARBA" id="ARBA00001933"/>
    </source>
</evidence>
<dbReference type="Gene3D" id="3.40.640.10">
    <property type="entry name" value="Type I PLP-dependent aspartate aminotransferase-like (Major domain)"/>
    <property type="match status" value="1"/>
</dbReference>
<dbReference type="CDD" id="cd00609">
    <property type="entry name" value="AAT_like"/>
    <property type="match status" value="1"/>
</dbReference>
<dbReference type="Proteomes" id="UP000194127">
    <property type="component" value="Unassembled WGS sequence"/>
</dbReference>
<dbReference type="OrthoDB" id="7042322at2759"/>
<dbReference type="AlphaFoldDB" id="A0A1X6NAG5"/>
<dbReference type="InterPro" id="IPR015421">
    <property type="entry name" value="PyrdxlP-dep_Trfase_major"/>
</dbReference>
<keyword evidence="9" id="KW-1185">Reference proteome</keyword>
<dbReference type="PANTHER" id="PTHR46383:SF1">
    <property type="entry name" value="ASPARTATE AMINOTRANSFERASE"/>
    <property type="match status" value="1"/>
</dbReference>
<dbReference type="InterPro" id="IPR004839">
    <property type="entry name" value="Aminotransferase_I/II_large"/>
</dbReference>
<dbReference type="InterPro" id="IPR015424">
    <property type="entry name" value="PyrdxlP-dep_Trfase"/>
</dbReference>
<accession>A0A1X6NAG5</accession>
<dbReference type="PRINTS" id="PR00753">
    <property type="entry name" value="ACCSYNTHASE"/>
</dbReference>
<comment type="similarity">
    <text evidence="2">Belongs to the class-I pyridoxal-phosphate-dependent aminotransferase family.</text>
</comment>
<dbReference type="Pfam" id="PF00155">
    <property type="entry name" value="Aminotran_1_2"/>
    <property type="match status" value="1"/>
</dbReference>
<dbReference type="InterPro" id="IPR050596">
    <property type="entry name" value="AspAT/PAT-like"/>
</dbReference>
<dbReference type="GO" id="GO:0006520">
    <property type="term" value="P:amino acid metabolic process"/>
    <property type="evidence" value="ECO:0007669"/>
    <property type="project" value="InterPro"/>
</dbReference>
<dbReference type="SUPFAM" id="SSF53383">
    <property type="entry name" value="PLP-dependent transferases"/>
    <property type="match status" value="1"/>
</dbReference>
<name>A0A1X6NAG5_9APHY</name>
<keyword evidence="5" id="KW-0663">Pyridoxal phosphate</keyword>
<evidence type="ECO:0000256" key="4">
    <source>
        <dbReference type="ARBA" id="ARBA00022679"/>
    </source>
</evidence>
<evidence type="ECO:0000256" key="2">
    <source>
        <dbReference type="ARBA" id="ARBA00007441"/>
    </source>
</evidence>
<comment type="cofactor">
    <cofactor evidence="1">
        <name>pyridoxal 5'-phosphate</name>
        <dbReference type="ChEBI" id="CHEBI:597326"/>
    </cofactor>
</comment>
<dbReference type="GO" id="GO:0008483">
    <property type="term" value="F:transaminase activity"/>
    <property type="evidence" value="ECO:0007669"/>
    <property type="project" value="UniProtKB-KW"/>
</dbReference>
<evidence type="ECO:0000256" key="3">
    <source>
        <dbReference type="ARBA" id="ARBA00022576"/>
    </source>
</evidence>
<dbReference type="STRING" id="670580.A0A1X6NAG5"/>
<evidence type="ECO:0000313" key="8">
    <source>
        <dbReference type="EMBL" id="OSX65637.1"/>
    </source>
</evidence>
<dbReference type="NCBIfam" id="NF005732">
    <property type="entry name" value="PRK07550.1"/>
    <property type="match status" value="1"/>
</dbReference>
<gene>
    <name evidence="8" type="ORF">POSPLADRAFT_1054370</name>
</gene>